<dbReference type="EMBL" id="BHVY01000005">
    <property type="protein sequence ID" value="GIJ88329.1"/>
    <property type="molecule type" value="Genomic_DNA"/>
</dbReference>
<evidence type="ECO:0000313" key="1">
    <source>
        <dbReference type="EMBL" id="GIJ88329.1"/>
    </source>
</evidence>
<dbReference type="GeneID" id="67005859"/>
<dbReference type="AlphaFoldDB" id="A0A9P3EUC3"/>
<protein>
    <submittedName>
        <fullName evidence="1">Uncharacterized protein</fullName>
    </submittedName>
</protein>
<sequence>MALPVVILGQKQDHGVRMHHISLDRCFTWAKTSEGHRLVPYLAGWGYARISMVELCSLMMMTRRSSAGNRLWRTISSIFKKEVDKVASSGKLPEPVRIRKALLDRAREDIPREMGESYARAVARCLLPKTEAQTLRQQRGSIAKILEV</sequence>
<proteinExistence type="predicted"/>
<organism evidence="1 2">
    <name type="scientific">Aspergillus pseudoviridinutans</name>
    <dbReference type="NCBI Taxonomy" id="1517512"/>
    <lineage>
        <taxon>Eukaryota</taxon>
        <taxon>Fungi</taxon>
        <taxon>Dikarya</taxon>
        <taxon>Ascomycota</taxon>
        <taxon>Pezizomycotina</taxon>
        <taxon>Eurotiomycetes</taxon>
        <taxon>Eurotiomycetidae</taxon>
        <taxon>Eurotiales</taxon>
        <taxon>Aspergillaceae</taxon>
        <taxon>Aspergillus</taxon>
        <taxon>Aspergillus subgen. Fumigati</taxon>
    </lineage>
</organism>
<dbReference type="RefSeq" id="XP_043159075.1">
    <property type="nucleotide sequence ID" value="XM_043303140.1"/>
</dbReference>
<name>A0A9P3EUC3_9EURO</name>
<reference evidence="1 2" key="1">
    <citation type="submission" date="2018-10" db="EMBL/GenBank/DDBJ databases">
        <title>Pan-genome distribution and transcriptional activeness of fungal secondary metabolism genes in Aspergillus section Fumigati.</title>
        <authorList>
            <person name="Takahashi H."/>
            <person name="Umemura M."/>
            <person name="Ninomiya A."/>
            <person name="Kusuya Y."/>
            <person name="Urayama S."/>
            <person name="Shimizu M."/>
            <person name="Watanabe A."/>
            <person name="Kamei K."/>
            <person name="Yaguchi T."/>
            <person name="Hagiwara D."/>
        </authorList>
    </citation>
    <scope>NUCLEOTIDE SEQUENCE [LARGE SCALE GENOMIC DNA]</scope>
    <source>
        <strain evidence="1 2">IFM 55266</strain>
    </source>
</reference>
<keyword evidence="2" id="KW-1185">Reference proteome</keyword>
<dbReference type="Proteomes" id="UP001043456">
    <property type="component" value="Unassembled WGS sequence"/>
</dbReference>
<comment type="caution">
    <text evidence="1">The sequence shown here is derived from an EMBL/GenBank/DDBJ whole genome shotgun (WGS) entry which is preliminary data.</text>
</comment>
<gene>
    <name evidence="1" type="ORF">Asppvi_007249</name>
</gene>
<accession>A0A9P3EUC3</accession>
<evidence type="ECO:0000313" key="2">
    <source>
        <dbReference type="Proteomes" id="UP001043456"/>
    </source>
</evidence>